<keyword evidence="7" id="KW-0677">Repeat</keyword>
<dbReference type="GO" id="GO:0000423">
    <property type="term" value="P:mitophagy"/>
    <property type="evidence" value="ECO:0000318"/>
    <property type="project" value="GO_Central"/>
</dbReference>
<dbReference type="InterPro" id="IPR045269">
    <property type="entry name" value="Atg1-like"/>
</dbReference>
<dbReference type="PROSITE" id="PS00107">
    <property type="entry name" value="PROTEIN_KINASE_ATP"/>
    <property type="match status" value="1"/>
</dbReference>
<dbReference type="GO" id="GO:0034727">
    <property type="term" value="P:piecemeal microautophagy of the nucleus"/>
    <property type="evidence" value="ECO:0000318"/>
    <property type="project" value="GO_Central"/>
</dbReference>
<feature type="binding site" evidence="15">
    <location>
        <position position="44"/>
    </location>
    <ligand>
        <name>ATP</name>
        <dbReference type="ChEBI" id="CHEBI:30616"/>
    </ligand>
</feature>
<evidence type="ECO:0000313" key="17">
    <source>
        <dbReference type="Ensembl" id="ENSGALP00010034819.1"/>
    </source>
</evidence>
<evidence type="ECO:0000256" key="5">
    <source>
        <dbReference type="ARBA" id="ARBA00022527"/>
    </source>
</evidence>
<dbReference type="GO" id="GO:0005737">
    <property type="term" value="C:cytoplasm"/>
    <property type="evidence" value="ECO:0000318"/>
    <property type="project" value="GO_Central"/>
</dbReference>
<dbReference type="Gene3D" id="3.30.200.20">
    <property type="entry name" value="Phosphorylase Kinase, domain 1"/>
    <property type="match status" value="1"/>
</dbReference>
<dbReference type="FunFam" id="1.10.510.10:FF:000241">
    <property type="entry name" value="Putative serine/threonine-protein kinase ULK3"/>
    <property type="match status" value="1"/>
</dbReference>
<dbReference type="PROSITE" id="PS50011">
    <property type="entry name" value="PROTEIN_KINASE_DOM"/>
    <property type="match status" value="1"/>
</dbReference>
<dbReference type="InterPro" id="IPR000719">
    <property type="entry name" value="Prot_kinase_dom"/>
</dbReference>
<comment type="catalytic activity">
    <reaction evidence="14">
        <text>L-seryl-[protein] + ATP = O-phospho-L-seryl-[protein] + ADP + H(+)</text>
        <dbReference type="Rhea" id="RHEA:17989"/>
        <dbReference type="Rhea" id="RHEA-COMP:9863"/>
        <dbReference type="Rhea" id="RHEA-COMP:11604"/>
        <dbReference type="ChEBI" id="CHEBI:15378"/>
        <dbReference type="ChEBI" id="CHEBI:29999"/>
        <dbReference type="ChEBI" id="CHEBI:30616"/>
        <dbReference type="ChEBI" id="CHEBI:83421"/>
        <dbReference type="ChEBI" id="CHEBI:456216"/>
        <dbReference type="EC" id="2.7.11.1"/>
    </reaction>
</comment>
<evidence type="ECO:0000256" key="6">
    <source>
        <dbReference type="ARBA" id="ARBA00022679"/>
    </source>
</evidence>
<dbReference type="GO" id="GO:0034045">
    <property type="term" value="C:phagophore assembly site membrane"/>
    <property type="evidence" value="ECO:0000318"/>
    <property type="project" value="GO_Central"/>
</dbReference>
<dbReference type="GO" id="GO:0000407">
    <property type="term" value="C:phagophore assembly site"/>
    <property type="evidence" value="ECO:0000318"/>
    <property type="project" value="GO_Central"/>
</dbReference>
<dbReference type="Ensembl" id="ENSGALT00010057261.1">
    <property type="protein sequence ID" value="ENSGALP00010034819.1"/>
    <property type="gene ID" value="ENSGALG00010023514.1"/>
</dbReference>
<dbReference type="Pfam" id="PF04212">
    <property type="entry name" value="MIT"/>
    <property type="match status" value="2"/>
</dbReference>
<keyword evidence="18" id="KW-1185">Reference proteome</keyword>
<keyword evidence="4" id="KW-0963">Cytoplasm</keyword>
<dbReference type="GO" id="GO:0042594">
    <property type="term" value="P:response to starvation"/>
    <property type="evidence" value="ECO:0000318"/>
    <property type="project" value="GO_Central"/>
</dbReference>
<evidence type="ECO:0000256" key="9">
    <source>
        <dbReference type="ARBA" id="ARBA00022777"/>
    </source>
</evidence>
<evidence type="ECO:0000256" key="4">
    <source>
        <dbReference type="ARBA" id="ARBA00022490"/>
    </source>
</evidence>
<dbReference type="AlphaFoldDB" id="A0A8V0ZTC0"/>
<keyword evidence="8 15" id="KW-0547">Nucleotide-binding</keyword>
<comment type="subcellular location">
    <subcellularLocation>
        <location evidence="1">Cytoplasm</location>
    </subcellularLocation>
</comment>
<dbReference type="InterPro" id="IPR007330">
    <property type="entry name" value="MIT_dom"/>
</dbReference>
<dbReference type="OrthoDB" id="346907at2759"/>
<evidence type="ECO:0000256" key="1">
    <source>
        <dbReference type="ARBA" id="ARBA00004496"/>
    </source>
</evidence>
<evidence type="ECO:0000256" key="12">
    <source>
        <dbReference type="ARBA" id="ARBA00032242"/>
    </source>
</evidence>
<keyword evidence="6" id="KW-0808">Transferase</keyword>
<dbReference type="InterPro" id="IPR011009">
    <property type="entry name" value="Kinase-like_dom_sf"/>
</dbReference>
<dbReference type="GO" id="GO:0007224">
    <property type="term" value="P:smoothened signaling pathway"/>
    <property type="evidence" value="ECO:0007669"/>
    <property type="project" value="Ensembl"/>
</dbReference>
<sequence>MAGGGCAPPRLDGFVLTERLGTGTYATVYKAYGKRDTREVVAVKCVSKRSLNRASVENLLTEIEILKTIRHPHIVELKDFQWDSDHIYLIMEFCAGGDLSRFIRMRRILPEKVARIFLQQLACALKFLHDHNISHLDLKPQNILLSTPENPQLKLADFGFAQYMSPWDEKHVLRGSPLYMAPEMVCRQQYDARVDLWSVGVILYEALFGRPPFASRSFAELEEKIRSDRAIELPSRPPLSPECRDLLQRLLERDPLKRISFEEFFAHPFVDMEHMPGPESFCKATNLVVEAVKKDQEGDASAALSLYCKALEYFVPALHYESDARRKEAIRTKVGQYISRAEELKALVASKSKNLLQQGNPAREILKEMAKDKPRLCAALEMASVAVAREEEGKDDGDTLELYQQSLGELLLLLAAEPAGRRRELLHAEIQTLMARAEYLKDQIKMREAQSMGKEALADSVRSCESPHPFICELCACRAHPQPGGVPAWNVCCSSSLRACGGQVIPLQFPPLAGQRGGGCCCCFVQARGSCVHSLQLTPTHGERRGVGGGEKCTAPIGGGLWQRGFASLGAGQRFSTAEAACSVCLMLKRGGAVVSHRCGEVWPVLSPPVGIRGREKPLQTAGRGVALRVLQCSGLAGSVLRDGDHAPKTSSLGAGPSRAPHRGLTLQICCIYQGM</sequence>
<evidence type="ECO:0000256" key="7">
    <source>
        <dbReference type="ARBA" id="ARBA00022737"/>
    </source>
</evidence>
<dbReference type="GO" id="GO:0072537">
    <property type="term" value="P:fibroblast activation"/>
    <property type="evidence" value="ECO:0007669"/>
    <property type="project" value="Ensembl"/>
</dbReference>
<dbReference type="GO" id="GO:0005776">
    <property type="term" value="C:autophagosome"/>
    <property type="evidence" value="ECO:0000318"/>
    <property type="project" value="GO_Central"/>
</dbReference>
<keyword evidence="9" id="KW-0418">Kinase</keyword>
<organism evidence="17 18">
    <name type="scientific">Gallus gallus</name>
    <name type="common">Chicken</name>
    <dbReference type="NCBI Taxonomy" id="9031"/>
    <lineage>
        <taxon>Eukaryota</taxon>
        <taxon>Metazoa</taxon>
        <taxon>Chordata</taxon>
        <taxon>Craniata</taxon>
        <taxon>Vertebrata</taxon>
        <taxon>Euteleostomi</taxon>
        <taxon>Archelosauria</taxon>
        <taxon>Archosauria</taxon>
        <taxon>Dinosauria</taxon>
        <taxon>Saurischia</taxon>
        <taxon>Theropoda</taxon>
        <taxon>Coelurosauria</taxon>
        <taxon>Aves</taxon>
        <taxon>Neognathae</taxon>
        <taxon>Galloanserae</taxon>
        <taxon>Galliformes</taxon>
        <taxon>Phasianidae</taxon>
        <taxon>Phasianinae</taxon>
        <taxon>Gallus</taxon>
    </lineage>
</organism>
<evidence type="ECO:0000256" key="14">
    <source>
        <dbReference type="ARBA" id="ARBA00048679"/>
    </source>
</evidence>
<dbReference type="GO" id="GO:0004674">
    <property type="term" value="F:protein serine/threonine kinase activity"/>
    <property type="evidence" value="ECO:0000318"/>
    <property type="project" value="GO_Central"/>
</dbReference>
<dbReference type="FunFam" id="1.20.58.80:FF:000010">
    <property type="entry name" value="serine/threonine-protein kinase ULK3 isoform X1"/>
    <property type="match status" value="1"/>
</dbReference>
<keyword evidence="11" id="KW-0072">Autophagy</keyword>
<dbReference type="GO" id="GO:0045879">
    <property type="term" value="P:negative regulation of smoothened signaling pathway"/>
    <property type="evidence" value="ECO:0007669"/>
    <property type="project" value="Ensembl"/>
</dbReference>
<feature type="domain" description="Protein kinase" evidence="16">
    <location>
        <begin position="14"/>
        <end position="270"/>
    </location>
</feature>
<dbReference type="GO" id="GO:0010506">
    <property type="term" value="P:regulation of autophagy"/>
    <property type="evidence" value="ECO:0000318"/>
    <property type="project" value="GO_Central"/>
</dbReference>
<name>A0A8V0ZTC0_CHICK</name>
<dbReference type="InterPro" id="IPR017441">
    <property type="entry name" value="Protein_kinase_ATP_BS"/>
</dbReference>
<dbReference type="GO" id="GO:0000045">
    <property type="term" value="P:autophagosome assembly"/>
    <property type="evidence" value="ECO:0000318"/>
    <property type="project" value="GO_Central"/>
</dbReference>
<dbReference type="SUPFAM" id="SSF116846">
    <property type="entry name" value="MIT domain"/>
    <property type="match status" value="2"/>
</dbReference>
<dbReference type="SUPFAM" id="SSF56112">
    <property type="entry name" value="Protein kinase-like (PK-like)"/>
    <property type="match status" value="1"/>
</dbReference>
<dbReference type="PANTHER" id="PTHR24348">
    <property type="entry name" value="SERINE/THREONINE-PROTEIN KINASE UNC-51-RELATED"/>
    <property type="match status" value="1"/>
</dbReference>
<evidence type="ECO:0000256" key="15">
    <source>
        <dbReference type="PROSITE-ProRule" id="PRU10141"/>
    </source>
</evidence>
<dbReference type="GO" id="GO:0005524">
    <property type="term" value="F:ATP binding"/>
    <property type="evidence" value="ECO:0007669"/>
    <property type="project" value="UniProtKB-UniRule"/>
</dbReference>
<reference evidence="17" key="3">
    <citation type="submission" date="2025-09" db="UniProtKB">
        <authorList>
            <consortium name="Ensembl"/>
        </authorList>
    </citation>
    <scope>IDENTIFICATION</scope>
    <source>
        <strain evidence="17">broiler</strain>
    </source>
</reference>
<dbReference type="PANTHER" id="PTHR24348:SF65">
    <property type="entry name" value="SERINE_THREONINE-PROTEIN KINASE ULK3"/>
    <property type="match status" value="1"/>
</dbReference>
<dbReference type="Gene3D" id="1.20.58.80">
    <property type="entry name" value="Phosphotransferase system, lactose/cellobiose-type IIA subunit"/>
    <property type="match status" value="2"/>
</dbReference>
<dbReference type="GeneTree" id="ENSGT00940000157689"/>
<dbReference type="GO" id="GO:0045880">
    <property type="term" value="P:positive regulation of smoothened signaling pathway"/>
    <property type="evidence" value="ECO:0007669"/>
    <property type="project" value="Ensembl"/>
</dbReference>
<proteinExistence type="predicted"/>
<evidence type="ECO:0000256" key="2">
    <source>
        <dbReference type="ARBA" id="ARBA00012513"/>
    </source>
</evidence>
<evidence type="ECO:0000313" key="18">
    <source>
        <dbReference type="Proteomes" id="UP000000539"/>
    </source>
</evidence>
<evidence type="ECO:0000256" key="11">
    <source>
        <dbReference type="ARBA" id="ARBA00023006"/>
    </source>
</evidence>
<comment type="catalytic activity">
    <reaction evidence="13">
        <text>L-threonyl-[protein] + ATP = O-phospho-L-threonyl-[protein] + ADP + H(+)</text>
        <dbReference type="Rhea" id="RHEA:46608"/>
        <dbReference type="Rhea" id="RHEA-COMP:11060"/>
        <dbReference type="Rhea" id="RHEA-COMP:11605"/>
        <dbReference type="ChEBI" id="CHEBI:15378"/>
        <dbReference type="ChEBI" id="CHEBI:30013"/>
        <dbReference type="ChEBI" id="CHEBI:30616"/>
        <dbReference type="ChEBI" id="CHEBI:61977"/>
        <dbReference type="ChEBI" id="CHEBI:456216"/>
        <dbReference type="EC" id="2.7.11.1"/>
    </reaction>
</comment>
<evidence type="ECO:0000256" key="8">
    <source>
        <dbReference type="ARBA" id="ARBA00022741"/>
    </source>
</evidence>
<evidence type="ECO:0000259" key="16">
    <source>
        <dbReference type="PROSITE" id="PS50011"/>
    </source>
</evidence>
<dbReference type="InterPro" id="IPR008271">
    <property type="entry name" value="Ser/Thr_kinase_AS"/>
</dbReference>
<dbReference type="SMART" id="SM00745">
    <property type="entry name" value="MIT"/>
    <property type="match status" value="2"/>
</dbReference>
<keyword evidence="10 15" id="KW-0067">ATP-binding</keyword>
<dbReference type="GO" id="GO:0061709">
    <property type="term" value="P:reticulophagy"/>
    <property type="evidence" value="ECO:0000318"/>
    <property type="project" value="GO_Central"/>
</dbReference>
<evidence type="ECO:0000256" key="13">
    <source>
        <dbReference type="ARBA" id="ARBA00047899"/>
    </source>
</evidence>
<dbReference type="SMART" id="SM00220">
    <property type="entry name" value="S_TKc"/>
    <property type="match status" value="1"/>
</dbReference>
<protein>
    <recommendedName>
        <fullName evidence="3">Serine/threonine-protein kinase ULK3</fullName>
        <ecNumber evidence="2">2.7.11.1</ecNumber>
    </recommendedName>
    <alternativeName>
        <fullName evidence="12">Unc-51-like kinase 3</fullName>
    </alternativeName>
</protein>
<dbReference type="CDD" id="cd14121">
    <property type="entry name" value="STKc_ULK3"/>
    <property type="match status" value="1"/>
</dbReference>
<dbReference type="PROSITE" id="PS00108">
    <property type="entry name" value="PROTEIN_KINASE_ST"/>
    <property type="match status" value="1"/>
</dbReference>
<dbReference type="Pfam" id="PF00069">
    <property type="entry name" value="Pkinase"/>
    <property type="match status" value="1"/>
</dbReference>
<dbReference type="Proteomes" id="UP000000539">
    <property type="component" value="Chromosome 10"/>
</dbReference>
<accession>A0A8V0ZTC0</accession>
<evidence type="ECO:0000256" key="10">
    <source>
        <dbReference type="ARBA" id="ARBA00022840"/>
    </source>
</evidence>
<gene>
    <name evidence="17" type="primary">ULK3</name>
</gene>
<keyword evidence="5" id="KW-0723">Serine/threonine-protein kinase</keyword>
<dbReference type="EC" id="2.7.11.1" evidence="2"/>
<evidence type="ECO:0000256" key="3">
    <source>
        <dbReference type="ARBA" id="ARBA00021644"/>
    </source>
</evidence>
<dbReference type="FunFam" id="3.30.200.20:FF:000238">
    <property type="entry name" value="Putative serine/threonine-protein kinase ULK3"/>
    <property type="match status" value="1"/>
</dbReference>
<reference evidence="17" key="1">
    <citation type="submission" date="2020-11" db="EMBL/GenBank/DDBJ databases">
        <title>Gallus gallus (Chicken) genome, bGalGal1, GRCg7b, maternal haplotype autosomes + Z &amp; W.</title>
        <authorList>
            <person name="Warren W."/>
            <person name="Formenti G."/>
            <person name="Fedrigo O."/>
            <person name="Haase B."/>
            <person name="Mountcastle J."/>
            <person name="Balacco J."/>
            <person name="Tracey A."/>
            <person name="Schneider V."/>
            <person name="Okimoto R."/>
            <person name="Cheng H."/>
            <person name="Hawken R."/>
            <person name="Howe K."/>
            <person name="Jarvis E.D."/>
        </authorList>
    </citation>
    <scope>NUCLEOTIDE SEQUENCE [LARGE SCALE GENOMIC DNA]</scope>
    <source>
        <strain evidence="17">Broiler</strain>
    </source>
</reference>
<reference evidence="17" key="2">
    <citation type="submission" date="2025-08" db="UniProtKB">
        <authorList>
            <consortium name="Ensembl"/>
        </authorList>
    </citation>
    <scope>IDENTIFICATION</scope>
    <source>
        <strain evidence="17">broiler</strain>
    </source>
</reference>
<dbReference type="GO" id="GO:0005829">
    <property type="term" value="C:cytosol"/>
    <property type="evidence" value="ECO:0000318"/>
    <property type="project" value="GO_Central"/>
</dbReference>
<dbReference type="Gene3D" id="1.10.510.10">
    <property type="entry name" value="Transferase(Phosphotransferase) domain 1"/>
    <property type="match status" value="1"/>
</dbReference>
<dbReference type="CDD" id="cd02684">
    <property type="entry name" value="MIT_2"/>
    <property type="match status" value="1"/>
</dbReference>
<dbReference type="FunFam" id="1.20.58.80:FF:000008">
    <property type="entry name" value="serine/threonine-protein kinase ULK3 isoform X1"/>
    <property type="match status" value="1"/>
</dbReference>
<dbReference type="InterPro" id="IPR036181">
    <property type="entry name" value="MIT_dom_sf"/>
</dbReference>